<dbReference type="AlphaFoldDB" id="A1UTZ9"/>
<evidence type="ECO:0000313" key="1">
    <source>
        <dbReference type="EMBL" id="ABM44511.1"/>
    </source>
</evidence>
<dbReference type="KEGG" id="bbk:BARBAKC583_1197"/>
<protein>
    <submittedName>
        <fullName evidence="1">Uncharacterized protein</fullName>
    </submittedName>
</protein>
<dbReference type="EMBL" id="CP000524">
    <property type="protein sequence ID" value="ABM44511.1"/>
    <property type="molecule type" value="Genomic_DNA"/>
</dbReference>
<reference evidence="1 2" key="1">
    <citation type="submission" date="2006-12" db="EMBL/GenBank/DDBJ databases">
        <authorList>
            <person name="Hendrix L."/>
            <person name="Mohamoud Y."/>
            <person name="Radune D."/>
            <person name="Shvartsbeyn A."/>
            <person name="Daugherty S."/>
            <person name="Dodson R."/>
            <person name="Durkin A.S."/>
            <person name="Harkins D."/>
            <person name="Huot H."/>
            <person name="Kothari S.P."/>
            <person name="Madupu R."/>
            <person name="Li J."/>
            <person name="Nelson W.C."/>
            <person name="Shrivastava S."/>
            <person name="Giglio M.G."/>
            <person name="Haft D."/>
            <person name="Selengut J."/>
            <person name="Fraser-Ligget C."/>
            <person name="Seshadri R."/>
        </authorList>
    </citation>
    <scope>NUCLEOTIDE SEQUENCE [LARGE SCALE GENOMIC DNA]</scope>
    <source>
        <strain evidence="2">ATCC 35685 / NCTC 12138 / KC583</strain>
    </source>
</reference>
<organism evidence="1 2">
    <name type="scientific">Bartonella bacilliformis (strain ATCC 35685 / KC583 / Herrer 020/F12,63)</name>
    <dbReference type="NCBI Taxonomy" id="360095"/>
    <lineage>
        <taxon>Bacteria</taxon>
        <taxon>Pseudomonadati</taxon>
        <taxon>Pseudomonadota</taxon>
        <taxon>Alphaproteobacteria</taxon>
        <taxon>Hyphomicrobiales</taxon>
        <taxon>Bartonellaceae</taxon>
        <taxon>Bartonella</taxon>
    </lineage>
</organism>
<dbReference type="Proteomes" id="UP000000643">
    <property type="component" value="Chromosome"/>
</dbReference>
<proteinExistence type="predicted"/>
<sequence>MEIEERGFAKIYSKILYLIRGRRSLVRDVLQQIGRVFS</sequence>
<name>A1UTZ9_BARBK</name>
<accession>A1UTZ9</accession>
<dbReference type="HOGENOM" id="CLU_3324961_0_0_5"/>
<evidence type="ECO:0000313" key="2">
    <source>
        <dbReference type="Proteomes" id="UP000000643"/>
    </source>
</evidence>
<gene>
    <name evidence="1" type="ordered locus">BARBAKC583_1197</name>
</gene>